<evidence type="ECO:0000313" key="4">
    <source>
        <dbReference type="Proteomes" id="UP000002274"/>
    </source>
</evidence>
<reference evidence="3 4" key="1">
    <citation type="journal article" date="2007" name="PLoS Genet.">
        <title>Patterns and implications of gene gain and loss in the evolution of Prochlorococcus.</title>
        <authorList>
            <person name="Kettler G.C."/>
            <person name="Martiny A.C."/>
            <person name="Huang K."/>
            <person name="Zucker J."/>
            <person name="Coleman M.L."/>
            <person name="Rodrigue S."/>
            <person name="Chen F."/>
            <person name="Lapidus A."/>
            <person name="Ferriera S."/>
            <person name="Johnson J."/>
            <person name="Steglich C."/>
            <person name="Church G.M."/>
            <person name="Richardson P."/>
            <person name="Chisholm S.W."/>
        </authorList>
    </citation>
    <scope>NUCLEOTIDE SEQUENCE [LARGE SCALE GENOMIC DNA]</scope>
    <source>
        <strain evidence="3 4">MIT 9303</strain>
    </source>
</reference>
<dbReference type="RefSeq" id="WP_011824903.1">
    <property type="nucleotide sequence ID" value="NC_008820.1"/>
</dbReference>
<sequence>MSSGLIKKKQPDSSTFVRNQPLRKPVESQTSEKDFDANLSDLQQLQLWAGALVVLPVFVQAPWVRLNPLSACLFTLFLLALGIPLALLGQRGWAVAGELLVGVSGSWLAGCLYWGWLRTQPLWHLPVESLVLPIALLGLSSRWRLSSSFYLASLLGTACTDLMMVLTGVMNQWPVVVMAPLQQAPRLLHETAQQLLHPLPLIALVCAATLILLLAQAMQQKTRLASEFRSTWAVGSAVLVTTLIIDGLFLIAALINPGLSGLI</sequence>
<proteinExistence type="predicted"/>
<evidence type="ECO:0000256" key="1">
    <source>
        <dbReference type="SAM" id="MobiDB-lite"/>
    </source>
</evidence>
<gene>
    <name evidence="3" type="ordered locus">P9303_02201</name>
</gene>
<dbReference type="InterPro" id="IPR021468">
    <property type="entry name" value="DUF3120"/>
</dbReference>
<keyword evidence="2" id="KW-0472">Membrane</keyword>
<dbReference type="HOGENOM" id="CLU_086048_0_0_3"/>
<keyword evidence="2" id="KW-1133">Transmembrane helix</keyword>
<feature type="transmembrane region" description="Helical" evidence="2">
    <location>
        <begin position="122"/>
        <end position="139"/>
    </location>
</feature>
<dbReference type="STRING" id="59922.P9303_02201"/>
<evidence type="ECO:0008006" key="5">
    <source>
        <dbReference type="Google" id="ProtNLM"/>
    </source>
</evidence>
<dbReference type="AlphaFoldDB" id="A2C665"/>
<keyword evidence="2" id="KW-0812">Transmembrane</keyword>
<accession>A2C665</accession>
<name>A2C665_PROM3</name>
<protein>
    <recommendedName>
        <fullName evidence="5">Permeases of the major facilitator</fullName>
    </recommendedName>
</protein>
<evidence type="ECO:0000313" key="3">
    <source>
        <dbReference type="EMBL" id="ABM76975.1"/>
    </source>
</evidence>
<feature type="transmembrane region" description="Helical" evidence="2">
    <location>
        <begin position="195"/>
        <end position="218"/>
    </location>
</feature>
<evidence type="ECO:0000256" key="2">
    <source>
        <dbReference type="SAM" id="Phobius"/>
    </source>
</evidence>
<organism evidence="3 4">
    <name type="scientific">Prochlorococcus marinus (strain MIT 9303)</name>
    <dbReference type="NCBI Taxonomy" id="59922"/>
    <lineage>
        <taxon>Bacteria</taxon>
        <taxon>Bacillati</taxon>
        <taxon>Cyanobacteriota</taxon>
        <taxon>Cyanophyceae</taxon>
        <taxon>Synechococcales</taxon>
        <taxon>Prochlorococcaceae</taxon>
        <taxon>Prochlorococcus</taxon>
    </lineage>
</organism>
<feature type="transmembrane region" description="Helical" evidence="2">
    <location>
        <begin position="68"/>
        <end position="88"/>
    </location>
</feature>
<dbReference type="Pfam" id="PF11318">
    <property type="entry name" value="DUF3120"/>
    <property type="match status" value="1"/>
</dbReference>
<feature type="region of interest" description="Disordered" evidence="1">
    <location>
        <begin position="1"/>
        <end position="31"/>
    </location>
</feature>
<feature type="transmembrane region" description="Helical" evidence="2">
    <location>
        <begin position="230"/>
        <end position="255"/>
    </location>
</feature>
<dbReference type="BioCyc" id="PMAR59922:G1G80-212-MONOMER"/>
<dbReference type="KEGG" id="pmf:P9303_02201"/>
<feature type="transmembrane region" description="Helical" evidence="2">
    <location>
        <begin position="95"/>
        <end position="116"/>
    </location>
</feature>
<feature type="transmembrane region" description="Helical" evidence="2">
    <location>
        <begin position="45"/>
        <end position="62"/>
    </location>
</feature>
<feature type="transmembrane region" description="Helical" evidence="2">
    <location>
        <begin position="151"/>
        <end position="175"/>
    </location>
</feature>
<dbReference type="EMBL" id="CP000554">
    <property type="protein sequence ID" value="ABM76975.1"/>
    <property type="molecule type" value="Genomic_DNA"/>
</dbReference>
<dbReference type="Proteomes" id="UP000002274">
    <property type="component" value="Chromosome"/>
</dbReference>